<evidence type="ECO:0000313" key="2">
    <source>
        <dbReference type="WBParaSite" id="RSKR_0000274900.1"/>
    </source>
</evidence>
<proteinExistence type="predicted"/>
<protein>
    <submittedName>
        <fullName evidence="2">Tyrosine-protein kinase</fullName>
    </submittedName>
</protein>
<sequence length="433" mass="48846">MSTTEDHAILRQPWYHGLLTREDQPSMLKEKGDFLVRTSEPVVGNPRCYILSTMIRPETHEIKHYVIRKTSNNKFAIEKYSFNSIQNLIEHHVNTKESIAAATEVILLRAILRKAWELDHQDIQVLKKLGSGAFGDVVLCTLRRKDGTIVKGAAKTCKLASLKKEDIREVMKEARLMRKFDHLNVIKLYGVAAGIEPLMIVMELATDGALDKYLEKHEITPQKKLALCTGAAFGLEYLHSLNMIHRDIAARNCLFSENQVKIADFGLTVEGNYFKMEGSAKVPLRWLAPETIKSYYYVQRSDVWAYGIMCWEIYNNGIEPYPGMNPAEAAIKVAKDGYRMPLPDSIHPDFRYILLSKCWADAENDRYSMTEVCSLLERLTCATRPKPGPGLDFDGPVGGKGGTEPINGTRVMKNTAAQVITTGGKSTFKYKKH</sequence>
<name>A0AC35TPI6_9BILA</name>
<dbReference type="Proteomes" id="UP000095286">
    <property type="component" value="Unplaced"/>
</dbReference>
<dbReference type="WBParaSite" id="RSKR_0000274900.1">
    <property type="protein sequence ID" value="RSKR_0000274900.1"/>
    <property type="gene ID" value="RSKR_0000274900"/>
</dbReference>
<organism evidence="1 2">
    <name type="scientific">Rhabditophanes sp. KR3021</name>
    <dbReference type="NCBI Taxonomy" id="114890"/>
    <lineage>
        <taxon>Eukaryota</taxon>
        <taxon>Metazoa</taxon>
        <taxon>Ecdysozoa</taxon>
        <taxon>Nematoda</taxon>
        <taxon>Chromadorea</taxon>
        <taxon>Rhabditida</taxon>
        <taxon>Tylenchina</taxon>
        <taxon>Panagrolaimomorpha</taxon>
        <taxon>Strongyloidoidea</taxon>
        <taxon>Alloionematidae</taxon>
        <taxon>Rhabditophanes</taxon>
    </lineage>
</organism>
<reference evidence="2" key="1">
    <citation type="submission" date="2016-11" db="UniProtKB">
        <authorList>
            <consortium name="WormBaseParasite"/>
        </authorList>
    </citation>
    <scope>IDENTIFICATION</scope>
    <source>
        <strain evidence="2">KR3021</strain>
    </source>
</reference>
<accession>A0AC35TPI6</accession>
<evidence type="ECO:0000313" key="1">
    <source>
        <dbReference type="Proteomes" id="UP000095286"/>
    </source>
</evidence>